<evidence type="ECO:0000313" key="2">
    <source>
        <dbReference type="EMBL" id="SHE91862.1"/>
    </source>
</evidence>
<accession>A0A1M4XF82</accession>
<proteinExistence type="predicted"/>
<dbReference type="Gene3D" id="3.20.20.150">
    <property type="entry name" value="Divalent-metal-dependent TIM barrel enzymes"/>
    <property type="match status" value="1"/>
</dbReference>
<dbReference type="RefSeq" id="WP_073238074.1">
    <property type="nucleotide sequence ID" value="NZ_FQUY01000008.1"/>
</dbReference>
<protein>
    <submittedName>
        <fullName evidence="2">Deoxyribonuclease-4</fullName>
    </submittedName>
</protein>
<dbReference type="STRING" id="1121429.SAMN02745133_01424"/>
<dbReference type="GO" id="GO:0006284">
    <property type="term" value="P:base-excision repair"/>
    <property type="evidence" value="ECO:0007669"/>
    <property type="project" value="TreeGrafter"/>
</dbReference>
<name>A0A1M4XF82_9FIRM</name>
<dbReference type="GO" id="GO:0003906">
    <property type="term" value="F:DNA-(apurinic or apyrimidinic site) endonuclease activity"/>
    <property type="evidence" value="ECO:0007669"/>
    <property type="project" value="TreeGrafter"/>
</dbReference>
<organism evidence="2 3">
    <name type="scientific">Desulforamulus putei DSM 12395</name>
    <dbReference type="NCBI Taxonomy" id="1121429"/>
    <lineage>
        <taxon>Bacteria</taxon>
        <taxon>Bacillati</taxon>
        <taxon>Bacillota</taxon>
        <taxon>Clostridia</taxon>
        <taxon>Eubacteriales</taxon>
        <taxon>Peptococcaceae</taxon>
        <taxon>Desulforamulus</taxon>
    </lineage>
</organism>
<dbReference type="GO" id="GO:0003677">
    <property type="term" value="F:DNA binding"/>
    <property type="evidence" value="ECO:0007669"/>
    <property type="project" value="InterPro"/>
</dbReference>
<dbReference type="InterPro" id="IPR013022">
    <property type="entry name" value="Xyl_isomerase-like_TIM-brl"/>
</dbReference>
<dbReference type="Pfam" id="PF01261">
    <property type="entry name" value="AP_endonuc_2"/>
    <property type="match status" value="1"/>
</dbReference>
<evidence type="ECO:0000259" key="1">
    <source>
        <dbReference type="Pfam" id="PF01261"/>
    </source>
</evidence>
<evidence type="ECO:0000313" key="3">
    <source>
        <dbReference type="Proteomes" id="UP000184148"/>
    </source>
</evidence>
<sequence>MSVKFGSAGAPDSFYAQGYKSSLDMPGWLAAMGLNAYEYQCSRGVKIKEEMARELGERARRYGVALSIHAPYYINLSTEEPDKKVKTKGYILDSLRAARWMGATTVVFHPGGGPGVDRRGAFDRAKVLFKEILQEAAMEGLDDILLAPETMGKINQIGSLDEILELCALGEQVVPCVDFGHLNAVTQGGLKSKEDYARVLDKIAGALGKEAVTRLHIHFSPVEFTKAGEKKHWTLKESHLYGPDFTPLAELIWERSMEPVIICESAGTQAEDAQVFKQVYEQLKPEK</sequence>
<dbReference type="InterPro" id="IPR001719">
    <property type="entry name" value="AP_endonuc_2"/>
</dbReference>
<dbReference type="InterPro" id="IPR036237">
    <property type="entry name" value="Xyl_isomerase-like_sf"/>
</dbReference>
<reference evidence="3" key="1">
    <citation type="submission" date="2016-11" db="EMBL/GenBank/DDBJ databases">
        <authorList>
            <person name="Varghese N."/>
            <person name="Submissions S."/>
        </authorList>
    </citation>
    <scope>NUCLEOTIDE SEQUENCE [LARGE SCALE GENOMIC DNA]</scope>
    <source>
        <strain evidence="3">DSM 12395</strain>
    </source>
</reference>
<dbReference type="SUPFAM" id="SSF51658">
    <property type="entry name" value="Xylose isomerase-like"/>
    <property type="match status" value="1"/>
</dbReference>
<dbReference type="AlphaFoldDB" id="A0A1M4XF82"/>
<dbReference type="OrthoDB" id="9805666at2"/>
<dbReference type="GO" id="GO:0008081">
    <property type="term" value="F:phosphoric diester hydrolase activity"/>
    <property type="evidence" value="ECO:0007669"/>
    <property type="project" value="TreeGrafter"/>
</dbReference>
<gene>
    <name evidence="2" type="ORF">SAMN02745133_01424</name>
</gene>
<dbReference type="SMART" id="SM00518">
    <property type="entry name" value="AP2Ec"/>
    <property type="match status" value="1"/>
</dbReference>
<dbReference type="PANTHER" id="PTHR21445:SF0">
    <property type="entry name" value="APURINIC-APYRIMIDINIC ENDONUCLEASE"/>
    <property type="match status" value="1"/>
</dbReference>
<feature type="domain" description="Xylose isomerase-like TIM barrel" evidence="1">
    <location>
        <begin position="28"/>
        <end position="272"/>
    </location>
</feature>
<dbReference type="Proteomes" id="UP000184148">
    <property type="component" value="Unassembled WGS sequence"/>
</dbReference>
<dbReference type="EMBL" id="FQUY01000008">
    <property type="protein sequence ID" value="SHE91862.1"/>
    <property type="molecule type" value="Genomic_DNA"/>
</dbReference>
<dbReference type="GO" id="GO:0008270">
    <property type="term" value="F:zinc ion binding"/>
    <property type="evidence" value="ECO:0007669"/>
    <property type="project" value="InterPro"/>
</dbReference>
<dbReference type="PANTHER" id="PTHR21445">
    <property type="entry name" value="ENDONUCLEASE IV ENDODEOXYRIBONUCLEASE IV"/>
    <property type="match status" value="1"/>
</dbReference>
<keyword evidence="3" id="KW-1185">Reference proteome</keyword>